<proteinExistence type="predicted"/>
<feature type="compositionally biased region" description="Low complexity" evidence="1">
    <location>
        <begin position="33"/>
        <end position="44"/>
    </location>
</feature>
<evidence type="ECO:0000256" key="1">
    <source>
        <dbReference type="SAM" id="MobiDB-lite"/>
    </source>
</evidence>
<dbReference type="EMBL" id="MU630432">
    <property type="protein sequence ID" value="KAJ1254002.1"/>
    <property type="molecule type" value="Genomic_DNA"/>
</dbReference>
<feature type="compositionally biased region" description="Polar residues" evidence="1">
    <location>
        <begin position="117"/>
        <end position="134"/>
    </location>
</feature>
<comment type="caution">
    <text evidence="2">The sequence shown here is derived from an EMBL/GenBank/DDBJ whole genome shotgun (WGS) entry which is preliminary data.</text>
</comment>
<protein>
    <submittedName>
        <fullName evidence="2">Uncharacterized protein</fullName>
    </submittedName>
</protein>
<dbReference type="Proteomes" id="UP001164776">
    <property type="component" value="Unassembled WGS sequence"/>
</dbReference>
<accession>A0A9W7X8J6</accession>
<evidence type="ECO:0000313" key="3">
    <source>
        <dbReference type="Proteomes" id="UP001164776"/>
    </source>
</evidence>
<evidence type="ECO:0000313" key="2">
    <source>
        <dbReference type="EMBL" id="KAJ1254002.1"/>
    </source>
</evidence>
<reference evidence="2 3" key="1">
    <citation type="submission" date="2022-10" db="EMBL/GenBank/DDBJ databases">
        <title>WGS assembly of Paspalum vaginatum 540-79.</title>
        <authorList>
            <person name="Sun G."/>
            <person name="Wase N."/>
            <person name="Shu S."/>
            <person name="Jenkins J."/>
            <person name="Zhou B."/>
            <person name="Torres-Rodriguez J."/>
            <person name="Chen C."/>
            <person name="Sandor L."/>
            <person name="Plott C."/>
            <person name="Yoshinga Y."/>
            <person name="Daum C."/>
            <person name="Qi P."/>
            <person name="Barry K."/>
            <person name="Lipzen A."/>
            <person name="Berry L."/>
            <person name="Pedersen C."/>
            <person name="Gottilla T."/>
            <person name="Foltz A."/>
            <person name="Yu H."/>
            <person name="O'Malley R."/>
            <person name="Zhang C."/>
            <person name="Devos K."/>
            <person name="Sigmon B."/>
            <person name="Yu B."/>
            <person name="Obata T."/>
            <person name="Schmutz J."/>
            <person name="Schnable J."/>
        </authorList>
    </citation>
    <scope>NUCLEOTIDE SEQUENCE [LARGE SCALE GENOMIC DNA]</scope>
    <source>
        <strain evidence="3">cv. 540-79</strain>
    </source>
</reference>
<gene>
    <name evidence="2" type="ORF">BS78_K136500</name>
</gene>
<sequence length="266" mass="30188">MKKKLKIEAEILQKEYEKAMQSRRSRRHETSHGKPSPAPGGKAPVNMAKNNLTTAKGQLKKALENEVDAESRSTMPKWQDEPYSQEGEEKKAVSKAGDIRWSSSEGSGLASRHATSERMSISTEEPEEFQTSSTHRPVLLLDSQLVPRSQNEAKSLRLLHQKSYTLTKCFNEGLLVSTGMRDEFDEVFQALGWGSFAEIPEGGIVLLTKEFLMTLRTDTRREGTFVWFRLFNTDYELTLRQFSNLLDFSPQCLMAEEPIGFNSVEF</sequence>
<keyword evidence="3" id="KW-1185">Reference proteome</keyword>
<feature type="region of interest" description="Disordered" evidence="1">
    <location>
        <begin position="16"/>
        <end position="134"/>
    </location>
</feature>
<dbReference type="AlphaFoldDB" id="A0A9W7X8J6"/>
<name>A0A9W7X8J6_9POAL</name>
<organism evidence="2 3">
    <name type="scientific">Paspalum vaginatum</name>
    <name type="common">seashore paspalum</name>
    <dbReference type="NCBI Taxonomy" id="158149"/>
    <lineage>
        <taxon>Eukaryota</taxon>
        <taxon>Viridiplantae</taxon>
        <taxon>Streptophyta</taxon>
        <taxon>Embryophyta</taxon>
        <taxon>Tracheophyta</taxon>
        <taxon>Spermatophyta</taxon>
        <taxon>Magnoliopsida</taxon>
        <taxon>Liliopsida</taxon>
        <taxon>Poales</taxon>
        <taxon>Poaceae</taxon>
        <taxon>PACMAD clade</taxon>
        <taxon>Panicoideae</taxon>
        <taxon>Andropogonodae</taxon>
        <taxon>Paspaleae</taxon>
        <taxon>Paspalinae</taxon>
        <taxon>Paspalum</taxon>
    </lineage>
</organism>